<dbReference type="Proteomes" id="UP000426265">
    <property type="component" value="Unassembled WGS sequence"/>
</dbReference>
<dbReference type="EMBL" id="CACRSJ010000105">
    <property type="protein sequence ID" value="VYS51787.1"/>
    <property type="molecule type" value="Genomic_DNA"/>
</dbReference>
<sequence>MKERHGSYYEMIKPHQERREQRTGRMFDATYVGDGAHDVCDKICFFMVMMVTTSYVNLA</sequence>
<dbReference type="KEGG" id="ath:AT2G02026"/>
<dbReference type="ExpressionAtlas" id="A0A654ER59">
    <property type="expression patterns" value="baseline"/>
</dbReference>
<accession>A0A654ER59</accession>
<dbReference type="OrthoDB" id="1030740at2759"/>
<dbReference type="EMBL" id="CACSHJ010000088">
    <property type="protein sequence ID" value="CAA0354271.1"/>
    <property type="molecule type" value="Genomic_DNA"/>
</dbReference>
<feature type="region of interest" description="Disordered" evidence="1">
    <location>
        <begin position="1"/>
        <end position="20"/>
    </location>
</feature>
<dbReference type="Araport" id="AT2G02026"/>
<gene>
    <name evidence="2" type="ordered locus">At2g02026</name>
    <name evidence="4" type="ORF">AN1_LOCUS7254</name>
    <name evidence="3" type="ORF">C24_LOCUS7137</name>
</gene>
<dbReference type="GeneID" id="6240998"/>
<dbReference type="Proteomes" id="UP000434276">
    <property type="component" value="Unassembled WGS sequence"/>
</dbReference>
<protein>
    <submittedName>
        <fullName evidence="4">Uncharacterized protein</fullName>
    </submittedName>
</protein>
<name>A0A654ER59_ARATH</name>
<evidence type="ECO:0000313" key="3">
    <source>
        <dbReference type="EMBL" id="CAA0354271.1"/>
    </source>
</evidence>
<dbReference type="RefSeq" id="NP_001118252.1">
    <property type="nucleotide sequence ID" value="NM_001124780.1"/>
</dbReference>
<evidence type="ECO:0000313" key="2">
    <source>
        <dbReference type="Araport" id="AT2G02026"/>
    </source>
</evidence>
<reference evidence="4 5" key="1">
    <citation type="submission" date="2019-11" db="EMBL/GenBank/DDBJ databases">
        <authorList>
            <person name="Jiao W.-B."/>
            <person name="Schneeberger K."/>
        </authorList>
    </citation>
    <scope>NUCLEOTIDE SEQUENCE [LARGE SCALE GENOMIC DNA]</scope>
    <source>
        <strain evidence="5">cv. An-1</strain>
        <strain evidence="6">cv. C24</strain>
    </source>
</reference>
<evidence type="ECO:0000313" key="4">
    <source>
        <dbReference type="EMBL" id="VYS51787.1"/>
    </source>
</evidence>
<evidence type="ECO:0000313" key="5">
    <source>
        <dbReference type="Proteomes" id="UP000426265"/>
    </source>
</evidence>
<proteinExistence type="predicted"/>
<evidence type="ECO:0000256" key="1">
    <source>
        <dbReference type="SAM" id="MobiDB-lite"/>
    </source>
</evidence>
<organism evidence="4 5">
    <name type="scientific">Arabidopsis thaliana</name>
    <name type="common">Mouse-ear cress</name>
    <dbReference type="NCBI Taxonomy" id="3702"/>
    <lineage>
        <taxon>Eukaryota</taxon>
        <taxon>Viridiplantae</taxon>
        <taxon>Streptophyta</taxon>
        <taxon>Embryophyta</taxon>
        <taxon>Tracheophyta</taxon>
        <taxon>Spermatophyta</taxon>
        <taxon>Magnoliopsida</taxon>
        <taxon>eudicotyledons</taxon>
        <taxon>Gunneridae</taxon>
        <taxon>Pentapetalae</taxon>
        <taxon>rosids</taxon>
        <taxon>malvids</taxon>
        <taxon>Brassicales</taxon>
        <taxon>Brassicaceae</taxon>
        <taxon>Camelineae</taxon>
        <taxon>Arabidopsis</taxon>
    </lineage>
</organism>
<evidence type="ECO:0000313" key="6">
    <source>
        <dbReference type="Proteomes" id="UP000434276"/>
    </source>
</evidence>
<dbReference type="AlphaFoldDB" id="A0A654ER59"/>